<accession>A0A1I8J293</accession>
<name>A0A1I8J293_9PLAT</name>
<dbReference type="WBParaSite" id="maker-uti_cns_0045489-snap-gene-0.47-mRNA-1">
    <property type="protein sequence ID" value="maker-uti_cns_0045489-snap-gene-0.47-mRNA-1"/>
    <property type="gene ID" value="maker-uti_cns_0045489-snap-gene-0.47"/>
</dbReference>
<evidence type="ECO:0000313" key="3">
    <source>
        <dbReference type="WBParaSite" id="maker-uti_cns_0005705-snap-gene-0.4-mRNA-1"/>
    </source>
</evidence>
<keyword evidence="2" id="KW-1185">Reference proteome</keyword>
<reference evidence="3 4" key="1">
    <citation type="submission" date="2016-11" db="UniProtKB">
        <authorList>
            <consortium name="WormBaseParasite"/>
        </authorList>
    </citation>
    <scope>IDENTIFICATION</scope>
</reference>
<protein>
    <submittedName>
        <fullName evidence="3 4">DUF1376 domain-containing protein</fullName>
    </submittedName>
</protein>
<feature type="region of interest" description="Disordered" evidence="1">
    <location>
        <begin position="96"/>
        <end position="138"/>
    </location>
</feature>
<organism evidence="2 4">
    <name type="scientific">Macrostomum lignano</name>
    <dbReference type="NCBI Taxonomy" id="282301"/>
    <lineage>
        <taxon>Eukaryota</taxon>
        <taxon>Metazoa</taxon>
        <taxon>Spiralia</taxon>
        <taxon>Lophotrochozoa</taxon>
        <taxon>Platyhelminthes</taxon>
        <taxon>Rhabditophora</taxon>
        <taxon>Macrostomorpha</taxon>
        <taxon>Macrostomida</taxon>
        <taxon>Macrostomidae</taxon>
        <taxon>Macrostomum</taxon>
    </lineage>
</organism>
<feature type="compositionally biased region" description="Low complexity" evidence="1">
    <location>
        <begin position="97"/>
        <end position="115"/>
    </location>
</feature>
<evidence type="ECO:0000313" key="2">
    <source>
        <dbReference type="Proteomes" id="UP000095280"/>
    </source>
</evidence>
<evidence type="ECO:0000256" key="1">
    <source>
        <dbReference type="SAM" id="MobiDB-lite"/>
    </source>
</evidence>
<proteinExistence type="predicted"/>
<dbReference type="AlphaFoldDB" id="A0A1I8J293"/>
<sequence length="138" mass="15397">MMDKCLSPRMLCLVNWSGKGCIPRCQEEFPECGIIDYEQLGFKRVRKLFIDAVQDLFPRDPKTGEPVHSDKSIENAIKDVLKHALEREVARQKRLQAKAARATDNAEAAAATATRGLKRAATADDLSAKKQCKRGSRP</sequence>
<evidence type="ECO:0000313" key="4">
    <source>
        <dbReference type="WBParaSite" id="maker-uti_cns_0045489-snap-gene-0.47-mRNA-1"/>
    </source>
</evidence>
<dbReference type="WBParaSite" id="maker-uti_cns_0005705-snap-gene-0.4-mRNA-1">
    <property type="protein sequence ID" value="maker-uti_cns_0005705-snap-gene-0.4-mRNA-1"/>
    <property type="gene ID" value="maker-uti_cns_0005705-snap-gene-0.4"/>
</dbReference>
<dbReference type="Proteomes" id="UP000095280">
    <property type="component" value="Unplaced"/>
</dbReference>